<dbReference type="AlphaFoldDB" id="A0A8K0NJH2"/>
<dbReference type="Gene3D" id="3.30.559.10">
    <property type="entry name" value="Chloramphenicol acetyltransferase-like domain"/>
    <property type="match status" value="1"/>
</dbReference>
<name>A0A8K0NJH2_9HYPO</name>
<dbReference type="OrthoDB" id="21502at2759"/>
<reference evidence="1" key="1">
    <citation type="journal article" date="2020" name="bioRxiv">
        <title>Whole genome comparisons of ergot fungi reveals the divergence and evolution of species within the genus Claviceps are the result of varying mechanisms driving genome evolution and host range expansion.</title>
        <authorList>
            <person name="Wyka S.A."/>
            <person name="Mondo S.J."/>
            <person name="Liu M."/>
            <person name="Dettman J."/>
            <person name="Nalam V."/>
            <person name="Broders K.D."/>
        </authorList>
    </citation>
    <scope>NUCLEOTIDE SEQUENCE</scope>
    <source>
        <strain evidence="1">CCC 489</strain>
    </source>
</reference>
<proteinExistence type="predicted"/>
<dbReference type="Proteomes" id="UP000811619">
    <property type="component" value="Unassembled WGS sequence"/>
</dbReference>
<accession>A0A8K0NJH2</accession>
<dbReference type="InterPro" id="IPR023213">
    <property type="entry name" value="CAT-like_dom_sf"/>
</dbReference>
<feature type="non-terminal residue" evidence="1">
    <location>
        <position position="358"/>
    </location>
</feature>
<comment type="caution">
    <text evidence="1">The sequence shown here is derived from an EMBL/GenBank/DDBJ whole genome shotgun (WGS) entry which is preliminary data.</text>
</comment>
<keyword evidence="2" id="KW-1185">Reference proteome</keyword>
<evidence type="ECO:0000313" key="1">
    <source>
        <dbReference type="EMBL" id="KAG5927165.1"/>
    </source>
</evidence>
<organism evidence="1 2">
    <name type="scientific">Claviceps africana</name>
    <dbReference type="NCBI Taxonomy" id="83212"/>
    <lineage>
        <taxon>Eukaryota</taxon>
        <taxon>Fungi</taxon>
        <taxon>Dikarya</taxon>
        <taxon>Ascomycota</taxon>
        <taxon>Pezizomycotina</taxon>
        <taxon>Sordariomycetes</taxon>
        <taxon>Hypocreomycetidae</taxon>
        <taxon>Hypocreales</taxon>
        <taxon>Clavicipitaceae</taxon>
        <taxon>Claviceps</taxon>
    </lineage>
</organism>
<protein>
    <submittedName>
        <fullName evidence="1">Uncharacterized protein</fullName>
    </submittedName>
</protein>
<gene>
    <name evidence="1" type="ORF">E4U42_002541</name>
</gene>
<dbReference type="EMBL" id="SRPY01000203">
    <property type="protein sequence ID" value="KAG5927165.1"/>
    <property type="molecule type" value="Genomic_DNA"/>
</dbReference>
<sequence length="358" mass="39298">MPLRDWLKKPASAAASLDTSGWDEYPVHLMDGSKLNHKVVGWMLRFDDVLDADVLHSALTRLLGVKDWRKLAGRLRRDANNKDRLKIVVPTEFSSALPAVEYQHTVFPQTISSHAVGAHVARPTETPTAQPLPKELSGFMAPEGYPDTVDGLVQSSKAQLALTVSSFADATLVSLAFPQTLLDASGLVGLVRNWSLVLDGRHDDVATMLDPRRDVLDEVARENQAVAPQDCRMEKMRLTGFAYLKLMGRHVAEAAQRRRRLQALYIPRDVYQRLLVRLGRDDGADEVHLLTAWLVDVIAAQESAPRPVTLITLYDLRSCVRKLSDVCAGAGARLISQVLTSSYCASFPADALRGGGSG</sequence>
<evidence type="ECO:0000313" key="2">
    <source>
        <dbReference type="Proteomes" id="UP000811619"/>
    </source>
</evidence>